<dbReference type="AlphaFoldDB" id="A0A7I8KN79"/>
<evidence type="ECO:0000313" key="4">
    <source>
        <dbReference type="Proteomes" id="UP000663760"/>
    </source>
</evidence>
<dbReference type="PANTHER" id="PTHR37250">
    <property type="entry name" value="OS05G0496000 PROTEIN"/>
    <property type="match status" value="1"/>
</dbReference>
<feature type="region of interest" description="Disordered" evidence="1">
    <location>
        <begin position="146"/>
        <end position="178"/>
    </location>
</feature>
<evidence type="ECO:0000313" key="2">
    <source>
        <dbReference type="EMBL" id="CAA2622496.1"/>
    </source>
</evidence>
<evidence type="ECO:0000313" key="3">
    <source>
        <dbReference type="EMBL" id="CAA7398524.1"/>
    </source>
</evidence>
<feature type="region of interest" description="Disordered" evidence="1">
    <location>
        <begin position="50"/>
        <end position="89"/>
    </location>
</feature>
<proteinExistence type="predicted"/>
<dbReference type="PANTHER" id="PTHR37250:SF1">
    <property type="entry name" value="OS05G0496000 PROTEIN"/>
    <property type="match status" value="1"/>
</dbReference>
<organism evidence="3 4">
    <name type="scientific">Spirodela intermedia</name>
    <name type="common">Intermediate duckweed</name>
    <dbReference type="NCBI Taxonomy" id="51605"/>
    <lineage>
        <taxon>Eukaryota</taxon>
        <taxon>Viridiplantae</taxon>
        <taxon>Streptophyta</taxon>
        <taxon>Embryophyta</taxon>
        <taxon>Tracheophyta</taxon>
        <taxon>Spermatophyta</taxon>
        <taxon>Magnoliopsida</taxon>
        <taxon>Liliopsida</taxon>
        <taxon>Araceae</taxon>
        <taxon>Lemnoideae</taxon>
        <taxon>Spirodela</taxon>
    </lineage>
</organism>
<dbReference type="EMBL" id="LR746269">
    <property type="protein sequence ID" value="CAA7398524.1"/>
    <property type="molecule type" value="Genomic_DNA"/>
</dbReference>
<protein>
    <submittedName>
        <fullName evidence="3">Uncharacterized protein</fullName>
    </submittedName>
</protein>
<feature type="compositionally biased region" description="Polar residues" evidence="1">
    <location>
        <begin position="74"/>
        <end position="85"/>
    </location>
</feature>
<name>A0A7I8KN79_SPIIN</name>
<gene>
    <name evidence="2" type="ORF">SI7747_06008535</name>
    <name evidence="3" type="ORF">SI8410_06009189</name>
</gene>
<dbReference type="OrthoDB" id="2012753at2759"/>
<evidence type="ECO:0000256" key="1">
    <source>
        <dbReference type="SAM" id="MobiDB-lite"/>
    </source>
</evidence>
<dbReference type="Proteomes" id="UP000663760">
    <property type="component" value="Chromosome 6"/>
</dbReference>
<sequence length="178" mass="19202">MEKSMRNGWFLCETCGRLDCSLQLEGLDICISFIDDVFYASDTDAHQAAGAKGSLSKEPQLEAQDPQIKDECPPNSNSPDSQTDPSTRDILEVVFSSESSSTTGAPDDVERAGGFGARDDIGSFLPVAMDSTDFEASLRDAREFEGPQHDVSHPGLGWTEPRKPESGALTSPLPDVFV</sequence>
<accession>A0A7I8KN79</accession>
<dbReference type="EMBL" id="LR743593">
    <property type="protein sequence ID" value="CAA2622496.1"/>
    <property type="molecule type" value="Genomic_DNA"/>
</dbReference>
<keyword evidence="4" id="KW-1185">Reference proteome</keyword>
<reference evidence="3" key="1">
    <citation type="submission" date="2020-02" db="EMBL/GenBank/DDBJ databases">
        <authorList>
            <person name="Scholz U."/>
            <person name="Mascher M."/>
            <person name="Fiebig A."/>
        </authorList>
    </citation>
    <scope>NUCLEOTIDE SEQUENCE</scope>
</reference>